<dbReference type="PANTHER" id="PTHR34139:SF1">
    <property type="entry name" value="RNASE MJ1380-RELATED"/>
    <property type="match status" value="1"/>
</dbReference>
<sequence>MSRDKASRDRASLLDIISAVRRVLQFAEGLDKSVLETNEEKQSAIFYQVIVMGEAVKRLSAEFRNQYSEVPWREIAGMRDILTHHYDRLNFDTLWDVIQADIPELLGLLEPLLPNPDEMDNE</sequence>
<evidence type="ECO:0000256" key="1">
    <source>
        <dbReference type="ARBA" id="ARBA00022553"/>
    </source>
</evidence>
<keyword evidence="7" id="KW-1185">Reference proteome</keyword>
<comment type="caution">
    <text evidence="6">The sequence shown here is derived from an EMBL/GenBank/DDBJ whole genome shotgun (WGS) entry which is preliminary data.</text>
</comment>
<protein>
    <submittedName>
        <fullName evidence="6">HepT-like ribonuclease domain-containing protein</fullName>
    </submittedName>
</protein>
<evidence type="ECO:0000256" key="5">
    <source>
        <dbReference type="ARBA" id="ARBA00022801"/>
    </source>
</evidence>
<dbReference type="EMBL" id="JBBLXS010000302">
    <property type="protein sequence ID" value="MEK0187093.1"/>
    <property type="molecule type" value="Genomic_DNA"/>
</dbReference>
<dbReference type="Pfam" id="PF01934">
    <property type="entry name" value="HepT-like"/>
    <property type="match status" value="1"/>
</dbReference>
<keyword evidence="2" id="KW-1277">Toxin-antitoxin system</keyword>
<evidence type="ECO:0000256" key="4">
    <source>
        <dbReference type="ARBA" id="ARBA00022741"/>
    </source>
</evidence>
<dbReference type="Proteomes" id="UP001384579">
    <property type="component" value="Unassembled WGS sequence"/>
</dbReference>
<keyword evidence="3" id="KW-0540">Nuclease</keyword>
<name>A0ABU8YRV4_9CYAN</name>
<dbReference type="PANTHER" id="PTHR34139">
    <property type="entry name" value="UPF0331 PROTEIN MJ0127"/>
    <property type="match status" value="1"/>
</dbReference>
<evidence type="ECO:0000256" key="3">
    <source>
        <dbReference type="ARBA" id="ARBA00022722"/>
    </source>
</evidence>
<keyword evidence="5" id="KW-0378">Hydrolase</keyword>
<reference evidence="6 7" key="1">
    <citation type="journal article" date="2020" name="Harmful Algae">
        <title>Molecular and morphological characterization of a novel dihydroanatoxin-a producing Microcoleus species (cyanobacteria) from the Russian River, California, USA.</title>
        <authorList>
            <person name="Conklin K.Y."/>
            <person name="Stancheva R."/>
            <person name="Otten T.G."/>
            <person name="Fadness R."/>
            <person name="Boyer G.L."/>
            <person name="Read B."/>
            <person name="Zhang X."/>
            <person name="Sheath R.G."/>
        </authorList>
    </citation>
    <scope>NUCLEOTIDE SEQUENCE [LARGE SCALE GENOMIC DNA]</scope>
    <source>
        <strain evidence="6 7">PTRS2</strain>
    </source>
</reference>
<evidence type="ECO:0000313" key="6">
    <source>
        <dbReference type="EMBL" id="MEK0187093.1"/>
    </source>
</evidence>
<keyword evidence="1" id="KW-0597">Phosphoprotein</keyword>
<keyword evidence="4" id="KW-0547">Nucleotide-binding</keyword>
<evidence type="ECO:0000313" key="7">
    <source>
        <dbReference type="Proteomes" id="UP001384579"/>
    </source>
</evidence>
<proteinExistence type="predicted"/>
<accession>A0ABU8YRV4</accession>
<dbReference type="RefSeq" id="WP_340525018.1">
    <property type="nucleotide sequence ID" value="NZ_JBBLXS010000302.1"/>
</dbReference>
<evidence type="ECO:0000256" key="2">
    <source>
        <dbReference type="ARBA" id="ARBA00022649"/>
    </source>
</evidence>
<gene>
    <name evidence="6" type="ORF">WMG39_19890</name>
</gene>
<organism evidence="6 7">
    <name type="scientific">Microcoleus anatoxicus PTRS2</name>
    <dbReference type="NCBI Taxonomy" id="2705321"/>
    <lineage>
        <taxon>Bacteria</taxon>
        <taxon>Bacillati</taxon>
        <taxon>Cyanobacteriota</taxon>
        <taxon>Cyanophyceae</taxon>
        <taxon>Oscillatoriophycideae</taxon>
        <taxon>Oscillatoriales</taxon>
        <taxon>Microcoleaceae</taxon>
        <taxon>Microcoleus</taxon>
        <taxon>Microcoleus anatoxicus</taxon>
    </lineage>
</organism>
<dbReference type="InterPro" id="IPR008201">
    <property type="entry name" value="HepT-like"/>
</dbReference>
<dbReference type="InterPro" id="IPR051813">
    <property type="entry name" value="HepT_RNase_toxin"/>
</dbReference>